<gene>
    <name evidence="2" type="ORF">EVAR_82962_1</name>
</gene>
<protein>
    <submittedName>
        <fullName evidence="2">Uncharacterized protein</fullName>
    </submittedName>
</protein>
<evidence type="ECO:0000256" key="1">
    <source>
        <dbReference type="SAM" id="MobiDB-lite"/>
    </source>
</evidence>
<comment type="caution">
    <text evidence="2">The sequence shown here is derived from an EMBL/GenBank/DDBJ whole genome shotgun (WGS) entry which is preliminary data.</text>
</comment>
<feature type="compositionally biased region" description="Low complexity" evidence="1">
    <location>
        <begin position="37"/>
        <end position="47"/>
    </location>
</feature>
<name>A0A4C1VRI2_EUMVA</name>
<keyword evidence="3" id="KW-1185">Reference proteome</keyword>
<organism evidence="2 3">
    <name type="scientific">Eumeta variegata</name>
    <name type="common">Bagworm moth</name>
    <name type="synonym">Eumeta japonica</name>
    <dbReference type="NCBI Taxonomy" id="151549"/>
    <lineage>
        <taxon>Eukaryota</taxon>
        <taxon>Metazoa</taxon>
        <taxon>Ecdysozoa</taxon>
        <taxon>Arthropoda</taxon>
        <taxon>Hexapoda</taxon>
        <taxon>Insecta</taxon>
        <taxon>Pterygota</taxon>
        <taxon>Neoptera</taxon>
        <taxon>Endopterygota</taxon>
        <taxon>Lepidoptera</taxon>
        <taxon>Glossata</taxon>
        <taxon>Ditrysia</taxon>
        <taxon>Tineoidea</taxon>
        <taxon>Psychidae</taxon>
        <taxon>Oiketicinae</taxon>
        <taxon>Eumeta</taxon>
    </lineage>
</organism>
<sequence length="255" mass="27619">MAADIKVNIALRPPTAAAGGPGAETRRVNSNERHSRPLGARPGAARPGFGGHATDVHRYIFHNSANIVTLAFEHASGRRCAERSRNADAGARAAQRRRRLLIYLTESRLRTIPALKGFRDARIGLSIKEARRDGVSRGSAPESRFPETRYIASTSGLEQTLASVEHDFARELIRFPRASHAQLKRFAGRGARSRRGRTLKRLVAFGAGGAAGGWIRPGGTITTSALNGLKDDMFGITMGHYLQNMRGCGEGDVEL</sequence>
<evidence type="ECO:0000313" key="3">
    <source>
        <dbReference type="Proteomes" id="UP000299102"/>
    </source>
</evidence>
<dbReference type="EMBL" id="BGZK01000391">
    <property type="protein sequence ID" value="GBP41002.1"/>
    <property type="molecule type" value="Genomic_DNA"/>
</dbReference>
<dbReference type="AlphaFoldDB" id="A0A4C1VRI2"/>
<proteinExistence type="predicted"/>
<accession>A0A4C1VRI2</accession>
<feature type="region of interest" description="Disordered" evidence="1">
    <location>
        <begin position="14"/>
        <end position="49"/>
    </location>
</feature>
<dbReference type="Proteomes" id="UP000299102">
    <property type="component" value="Unassembled WGS sequence"/>
</dbReference>
<reference evidence="2 3" key="1">
    <citation type="journal article" date="2019" name="Commun. Biol.">
        <title>The bagworm genome reveals a unique fibroin gene that provides high tensile strength.</title>
        <authorList>
            <person name="Kono N."/>
            <person name="Nakamura H."/>
            <person name="Ohtoshi R."/>
            <person name="Tomita M."/>
            <person name="Numata K."/>
            <person name="Arakawa K."/>
        </authorList>
    </citation>
    <scope>NUCLEOTIDE SEQUENCE [LARGE SCALE GENOMIC DNA]</scope>
</reference>
<evidence type="ECO:0000313" key="2">
    <source>
        <dbReference type="EMBL" id="GBP41002.1"/>
    </source>
</evidence>
<feature type="compositionally biased region" description="Basic and acidic residues" evidence="1">
    <location>
        <begin position="24"/>
        <end position="35"/>
    </location>
</feature>